<feature type="transmembrane region" description="Helical" evidence="8">
    <location>
        <begin position="12"/>
        <end position="32"/>
    </location>
</feature>
<accession>A0ABU4GL81</accession>
<evidence type="ECO:0000256" key="5">
    <source>
        <dbReference type="ARBA" id="ARBA00022801"/>
    </source>
</evidence>
<evidence type="ECO:0000313" key="9">
    <source>
        <dbReference type="EMBL" id="MDW2797745.1"/>
    </source>
</evidence>
<keyword evidence="5" id="KW-0378">Hydrolase</keyword>
<feature type="transmembrane region" description="Helical" evidence="8">
    <location>
        <begin position="81"/>
        <end position="98"/>
    </location>
</feature>
<dbReference type="InterPro" id="IPR006741">
    <property type="entry name" value="AgrB"/>
</dbReference>
<evidence type="ECO:0000256" key="6">
    <source>
        <dbReference type="ARBA" id="ARBA00022989"/>
    </source>
</evidence>
<gene>
    <name evidence="9" type="ORF">RZO55_09195</name>
</gene>
<name>A0ABU4GL81_9CLOT</name>
<keyword evidence="10" id="KW-1185">Reference proteome</keyword>
<dbReference type="PROSITE" id="PS51257">
    <property type="entry name" value="PROKAR_LIPOPROTEIN"/>
    <property type="match status" value="1"/>
</dbReference>
<evidence type="ECO:0000256" key="7">
    <source>
        <dbReference type="ARBA" id="ARBA00023136"/>
    </source>
</evidence>
<keyword evidence="1" id="KW-1003">Cell membrane</keyword>
<evidence type="ECO:0000256" key="4">
    <source>
        <dbReference type="ARBA" id="ARBA00022692"/>
    </source>
</evidence>
<proteinExistence type="predicted"/>
<evidence type="ECO:0000256" key="8">
    <source>
        <dbReference type="SAM" id="Phobius"/>
    </source>
</evidence>
<reference evidence="9 10" key="1">
    <citation type="submission" date="2023-10" db="EMBL/GenBank/DDBJ databases">
        <title>A novel Glycoside Hydrolase 43-Like Enzyme from Clostrdium boliviensis is an Endo-xylanase, and a Candidate for Xylooligosaccharides Production from Different Xylan Substrates.</title>
        <authorList>
            <person name="Alvarez M.T."/>
            <person name="Rocabado-Villegas L.R."/>
            <person name="Salas-Veizaga D.M."/>
            <person name="Linares-Pasten J.A."/>
            <person name="Gudmundsdottir E.E."/>
            <person name="Hreggvidsson G.O."/>
            <person name="Adlercreutz P."/>
            <person name="Nordberg Karlsson E."/>
        </authorList>
    </citation>
    <scope>NUCLEOTIDE SEQUENCE [LARGE SCALE GENOMIC DNA]</scope>
    <source>
        <strain evidence="9 10">E-1</strain>
    </source>
</reference>
<evidence type="ECO:0000256" key="3">
    <source>
        <dbReference type="ARBA" id="ARBA00022670"/>
    </source>
</evidence>
<feature type="transmembrane region" description="Helical" evidence="8">
    <location>
        <begin position="38"/>
        <end position="60"/>
    </location>
</feature>
<dbReference type="EMBL" id="JAWONS010000133">
    <property type="protein sequence ID" value="MDW2797745.1"/>
    <property type="molecule type" value="Genomic_DNA"/>
</dbReference>
<keyword evidence="3" id="KW-0645">Protease</keyword>
<keyword evidence="2" id="KW-0673">Quorum sensing</keyword>
<evidence type="ECO:0000313" key="10">
    <source>
        <dbReference type="Proteomes" id="UP001276854"/>
    </source>
</evidence>
<evidence type="ECO:0000256" key="2">
    <source>
        <dbReference type="ARBA" id="ARBA00022654"/>
    </source>
</evidence>
<organism evidence="9 10">
    <name type="scientific">Clostridium boliviensis</name>
    <dbReference type="NCBI Taxonomy" id="318465"/>
    <lineage>
        <taxon>Bacteria</taxon>
        <taxon>Bacillati</taxon>
        <taxon>Bacillota</taxon>
        <taxon>Clostridia</taxon>
        <taxon>Eubacteriales</taxon>
        <taxon>Clostridiaceae</taxon>
        <taxon>Clostridium</taxon>
    </lineage>
</organism>
<feature type="transmembrane region" description="Helical" evidence="8">
    <location>
        <begin position="104"/>
        <end position="125"/>
    </location>
</feature>
<evidence type="ECO:0000256" key="1">
    <source>
        <dbReference type="ARBA" id="ARBA00022475"/>
    </source>
</evidence>
<dbReference type="RefSeq" id="WP_318064139.1">
    <property type="nucleotide sequence ID" value="NZ_JAWONS010000133.1"/>
</dbReference>
<sequence length="132" mass="15118">MPVRTYAGGLHMTNFWSCFLLSCLIQVGVLMLFEMVCIPLVVSWLLIAISMIMLLVIAPVPTINRQIDDLESRYMSKKLKLVFILIILLNMILTYLSYVNYLSLIAITMIVVLFSAIAGKIKYYYELSKNKI</sequence>
<dbReference type="Pfam" id="PF04647">
    <property type="entry name" value="AgrB"/>
    <property type="match status" value="1"/>
</dbReference>
<keyword evidence="6 8" id="KW-1133">Transmembrane helix</keyword>
<keyword evidence="7 8" id="KW-0472">Membrane</keyword>
<keyword evidence="4 8" id="KW-0812">Transmembrane</keyword>
<dbReference type="Proteomes" id="UP001276854">
    <property type="component" value="Unassembled WGS sequence"/>
</dbReference>
<comment type="caution">
    <text evidence="9">The sequence shown here is derived from an EMBL/GenBank/DDBJ whole genome shotgun (WGS) entry which is preliminary data.</text>
</comment>
<protein>
    <submittedName>
        <fullName evidence="9">Accessory gene regulator B family protein</fullName>
    </submittedName>
</protein>